<dbReference type="OrthoDB" id="1699974at2759"/>
<evidence type="ECO:0000256" key="1">
    <source>
        <dbReference type="SAM" id="MobiDB-lite"/>
    </source>
</evidence>
<accession>A0A7J6W234</accession>
<evidence type="ECO:0000256" key="2">
    <source>
        <dbReference type="SAM" id="Phobius"/>
    </source>
</evidence>
<proteinExistence type="predicted"/>
<feature type="compositionally biased region" description="Pro residues" evidence="1">
    <location>
        <begin position="185"/>
        <end position="196"/>
    </location>
</feature>
<keyword evidence="2" id="KW-1133">Transmembrane helix</keyword>
<comment type="caution">
    <text evidence="3">The sequence shown here is derived from an EMBL/GenBank/DDBJ whole genome shotgun (WGS) entry which is preliminary data.</text>
</comment>
<dbReference type="AlphaFoldDB" id="A0A7J6W234"/>
<organism evidence="3 4">
    <name type="scientific">Thalictrum thalictroides</name>
    <name type="common">Rue-anemone</name>
    <name type="synonym">Anemone thalictroides</name>
    <dbReference type="NCBI Taxonomy" id="46969"/>
    <lineage>
        <taxon>Eukaryota</taxon>
        <taxon>Viridiplantae</taxon>
        <taxon>Streptophyta</taxon>
        <taxon>Embryophyta</taxon>
        <taxon>Tracheophyta</taxon>
        <taxon>Spermatophyta</taxon>
        <taxon>Magnoliopsida</taxon>
        <taxon>Ranunculales</taxon>
        <taxon>Ranunculaceae</taxon>
        <taxon>Thalictroideae</taxon>
        <taxon>Thalictrum</taxon>
    </lineage>
</organism>
<reference evidence="3 4" key="1">
    <citation type="submission" date="2020-06" db="EMBL/GenBank/DDBJ databases">
        <title>Transcriptomic and genomic resources for Thalictrum thalictroides and T. hernandezii: Facilitating candidate gene discovery in an emerging model plant lineage.</title>
        <authorList>
            <person name="Arias T."/>
            <person name="Riano-Pachon D.M."/>
            <person name="Di Stilio V.S."/>
        </authorList>
    </citation>
    <scope>NUCLEOTIDE SEQUENCE [LARGE SCALE GENOMIC DNA]</scope>
    <source>
        <strain evidence="4">cv. WT478/WT964</strain>
        <tissue evidence="3">Leaves</tissue>
    </source>
</reference>
<feature type="compositionally biased region" description="Polar residues" evidence="1">
    <location>
        <begin position="175"/>
        <end position="184"/>
    </location>
</feature>
<keyword evidence="2" id="KW-0472">Membrane</keyword>
<dbReference type="Proteomes" id="UP000554482">
    <property type="component" value="Unassembled WGS sequence"/>
</dbReference>
<dbReference type="EMBL" id="JABWDY010023958">
    <property type="protein sequence ID" value="KAF5190592.1"/>
    <property type="molecule type" value="Genomic_DNA"/>
</dbReference>
<evidence type="ECO:0008006" key="5">
    <source>
        <dbReference type="Google" id="ProtNLM"/>
    </source>
</evidence>
<gene>
    <name evidence="3" type="ORF">FRX31_019824</name>
</gene>
<keyword evidence="2" id="KW-0812">Transmembrane</keyword>
<evidence type="ECO:0000313" key="3">
    <source>
        <dbReference type="EMBL" id="KAF5190592.1"/>
    </source>
</evidence>
<sequence length="196" mass="22172">MPLTLSEQILQALFLMPNRVHVDSNHVATSLPNLQADGPRVAVASRNTAMSNDSCMPTEDERLVTFIVVIVIAHMMIAYNWWYRAYNFLKIHKASYVNRNAMRTDTLARFYLESDNQCHHQLRMRRPAFHTLCRRLRGLGLRNADFDDDTDFEQPKETFAASAPGPSTDVHAGYSSGTGDSPKTTPSPPIVLPKRR</sequence>
<keyword evidence="4" id="KW-1185">Reference proteome</keyword>
<evidence type="ECO:0000313" key="4">
    <source>
        <dbReference type="Proteomes" id="UP000554482"/>
    </source>
</evidence>
<feature type="transmembrane region" description="Helical" evidence="2">
    <location>
        <begin position="63"/>
        <end position="83"/>
    </location>
</feature>
<name>A0A7J6W234_THATH</name>
<feature type="region of interest" description="Disordered" evidence="1">
    <location>
        <begin position="155"/>
        <end position="196"/>
    </location>
</feature>
<protein>
    <recommendedName>
        <fullName evidence="5">Transmembrane protein</fullName>
    </recommendedName>
</protein>